<sequence length="123" mass="13773">MDELINKVAENLTKLENWRDEFIEARAKEEREAKIKQRCSFDEEFDIAKPLTWGKLFARNAMELGAELTTAKLTGAKSGMAKKACDGKNELKSSSCSFAINKLGDAPLKGASKLCEWLDTKKK</sequence>
<name>A0ACB0YDU3_MELEN</name>
<accession>A0ACB0YDU3</accession>
<organism evidence="1 2">
    <name type="scientific">Meloidogyne enterolobii</name>
    <name type="common">Root-knot nematode worm</name>
    <name type="synonym">Meloidogyne mayaguensis</name>
    <dbReference type="NCBI Taxonomy" id="390850"/>
    <lineage>
        <taxon>Eukaryota</taxon>
        <taxon>Metazoa</taxon>
        <taxon>Ecdysozoa</taxon>
        <taxon>Nematoda</taxon>
        <taxon>Chromadorea</taxon>
        <taxon>Rhabditida</taxon>
        <taxon>Tylenchina</taxon>
        <taxon>Tylenchomorpha</taxon>
        <taxon>Tylenchoidea</taxon>
        <taxon>Meloidogynidae</taxon>
        <taxon>Meloidogyninae</taxon>
        <taxon>Meloidogyne</taxon>
    </lineage>
</organism>
<keyword evidence="2" id="KW-1185">Reference proteome</keyword>
<protein>
    <submittedName>
        <fullName evidence="1">Uncharacterized protein</fullName>
    </submittedName>
</protein>
<gene>
    <name evidence="1" type="ORF">MENTE1834_LOCUS10897</name>
</gene>
<proteinExistence type="predicted"/>
<evidence type="ECO:0000313" key="1">
    <source>
        <dbReference type="EMBL" id="CAK5042631.1"/>
    </source>
</evidence>
<dbReference type="EMBL" id="CAVMJV010000010">
    <property type="protein sequence ID" value="CAK5042631.1"/>
    <property type="molecule type" value="Genomic_DNA"/>
</dbReference>
<comment type="caution">
    <text evidence="1">The sequence shown here is derived from an EMBL/GenBank/DDBJ whole genome shotgun (WGS) entry which is preliminary data.</text>
</comment>
<evidence type="ECO:0000313" key="2">
    <source>
        <dbReference type="Proteomes" id="UP001497535"/>
    </source>
</evidence>
<reference evidence="1" key="1">
    <citation type="submission" date="2023-11" db="EMBL/GenBank/DDBJ databases">
        <authorList>
            <person name="Poullet M."/>
        </authorList>
    </citation>
    <scope>NUCLEOTIDE SEQUENCE</scope>
    <source>
        <strain evidence="1">E1834</strain>
    </source>
</reference>
<dbReference type="Proteomes" id="UP001497535">
    <property type="component" value="Unassembled WGS sequence"/>
</dbReference>